<dbReference type="Pfam" id="PF17762">
    <property type="entry name" value="HTH_ParB"/>
    <property type="match status" value="1"/>
</dbReference>
<evidence type="ECO:0000313" key="5">
    <source>
        <dbReference type="EMBL" id="MEF3117622.1"/>
    </source>
</evidence>
<dbReference type="NCBIfam" id="TIGR00180">
    <property type="entry name" value="parB_part"/>
    <property type="match status" value="1"/>
</dbReference>
<protein>
    <submittedName>
        <fullName evidence="5">ParB/RepB/Spo0J family partition protein</fullName>
    </submittedName>
</protein>
<feature type="domain" description="ParB-like N-terminal" evidence="4">
    <location>
        <begin position="42"/>
        <end position="148"/>
    </location>
</feature>
<feature type="compositionally biased region" description="Basic and acidic residues" evidence="3">
    <location>
        <begin position="300"/>
        <end position="310"/>
    </location>
</feature>
<dbReference type="Pfam" id="PF02195">
    <property type="entry name" value="ParB_N"/>
    <property type="match status" value="1"/>
</dbReference>
<comment type="similarity">
    <text evidence="1">Belongs to the ParB family.</text>
</comment>
<evidence type="ECO:0000256" key="3">
    <source>
        <dbReference type="SAM" id="MobiDB-lite"/>
    </source>
</evidence>
<evidence type="ECO:0000259" key="4">
    <source>
        <dbReference type="SMART" id="SM00470"/>
    </source>
</evidence>
<dbReference type="EMBL" id="JAVFKM010000020">
    <property type="protein sequence ID" value="MEF3117622.1"/>
    <property type="molecule type" value="Genomic_DNA"/>
</dbReference>
<keyword evidence="2" id="KW-0159">Chromosome partition</keyword>
<dbReference type="PANTHER" id="PTHR33375">
    <property type="entry name" value="CHROMOSOME-PARTITIONING PROTEIN PARB-RELATED"/>
    <property type="match status" value="1"/>
</dbReference>
<dbReference type="SUPFAM" id="SSF110849">
    <property type="entry name" value="ParB/Sulfiredoxin"/>
    <property type="match status" value="1"/>
</dbReference>
<name>A0ABU7X2E1_9ACTN</name>
<evidence type="ECO:0000256" key="1">
    <source>
        <dbReference type="ARBA" id="ARBA00006295"/>
    </source>
</evidence>
<evidence type="ECO:0000256" key="2">
    <source>
        <dbReference type="ARBA" id="ARBA00022829"/>
    </source>
</evidence>
<dbReference type="InterPro" id="IPR004437">
    <property type="entry name" value="ParB/RepB/Spo0J"/>
</dbReference>
<evidence type="ECO:0000313" key="6">
    <source>
        <dbReference type="Proteomes" id="UP001348265"/>
    </source>
</evidence>
<reference evidence="5 6" key="1">
    <citation type="submission" date="2023-08" db="EMBL/GenBank/DDBJ databases">
        <authorList>
            <person name="Sharma P."/>
            <person name="Verma V."/>
            <person name="Mohan M.K."/>
            <person name="Dubey A.K."/>
        </authorList>
    </citation>
    <scope>NUCLEOTIDE SEQUENCE [LARGE SCALE GENOMIC DNA]</scope>
    <source>
        <strain evidence="5 6">ADP4</strain>
    </source>
</reference>
<dbReference type="InterPro" id="IPR036086">
    <property type="entry name" value="ParB/Sulfiredoxin_sf"/>
</dbReference>
<dbReference type="RefSeq" id="WP_331788995.1">
    <property type="nucleotide sequence ID" value="NZ_JAVFKM010000020.1"/>
</dbReference>
<dbReference type="Proteomes" id="UP001348265">
    <property type="component" value="Unassembled WGS sequence"/>
</dbReference>
<dbReference type="PANTHER" id="PTHR33375:SF1">
    <property type="entry name" value="CHROMOSOME-PARTITIONING PROTEIN PARB-RELATED"/>
    <property type="match status" value="1"/>
</dbReference>
<dbReference type="InterPro" id="IPR041468">
    <property type="entry name" value="HTH_ParB/Spo0J"/>
</dbReference>
<gene>
    <name evidence="5" type="ORF">RB636_31070</name>
</gene>
<feature type="region of interest" description="Disordered" evidence="3">
    <location>
        <begin position="217"/>
        <end position="321"/>
    </location>
</feature>
<accession>A0ABU7X2E1</accession>
<feature type="compositionally biased region" description="Basic and acidic residues" evidence="3">
    <location>
        <begin position="225"/>
        <end position="241"/>
    </location>
</feature>
<proteinExistence type="inferred from homology"/>
<dbReference type="InterPro" id="IPR050336">
    <property type="entry name" value="Chromosome_partition/occlusion"/>
</dbReference>
<sequence length="360" mass="38436">MSRVADQLGTGTSFGNARPISRRRAAVAAATGAPTEGVAPPARLAPELISLNPDNPREALGDLTDLASSLRDHGQKVAVTVMHRDAYEAANPDKAGGIEDGTTYVAVDGSSRVAAAREAGLAELKVMVDDTQGSTADELLESALVANIHRKDLAPMEEARALERLMEIHQSQGALAQRLHRSQAWVSQRLALLDLAPELQDRIGKEPIELLRAVGKKPVGEQQTELEKLKEERARKASEKPARKKPGRKRKEPPAPQAADAGSPAPDSREKHASSATPASGDASGYYGVIDGQEPSETQHGAEDVPKPRSESTTVDLVSEMPWGSGAAMAALVMERMPPAEIEELMLRLIDHGAEPRRNA</sequence>
<keyword evidence="6" id="KW-1185">Reference proteome</keyword>
<feature type="compositionally biased region" description="Basic residues" evidence="3">
    <location>
        <begin position="242"/>
        <end position="251"/>
    </location>
</feature>
<comment type="caution">
    <text evidence="5">The sequence shown here is derived from an EMBL/GenBank/DDBJ whole genome shotgun (WGS) entry which is preliminary data.</text>
</comment>
<dbReference type="SMART" id="SM00470">
    <property type="entry name" value="ParB"/>
    <property type="match status" value="1"/>
</dbReference>
<dbReference type="Gene3D" id="1.10.10.2830">
    <property type="match status" value="1"/>
</dbReference>
<dbReference type="Gene3D" id="3.90.1530.30">
    <property type="match status" value="1"/>
</dbReference>
<dbReference type="SUPFAM" id="SSF109709">
    <property type="entry name" value="KorB DNA-binding domain-like"/>
    <property type="match status" value="1"/>
</dbReference>
<organism evidence="5 6">
    <name type="scientific">Streptomyces chrestomyceticus</name>
    <dbReference type="NCBI Taxonomy" id="68185"/>
    <lineage>
        <taxon>Bacteria</taxon>
        <taxon>Bacillati</taxon>
        <taxon>Actinomycetota</taxon>
        <taxon>Actinomycetes</taxon>
        <taxon>Kitasatosporales</taxon>
        <taxon>Streptomycetaceae</taxon>
        <taxon>Streptomyces</taxon>
    </lineage>
</organism>
<dbReference type="InterPro" id="IPR003115">
    <property type="entry name" value="ParB_N"/>
</dbReference>